<dbReference type="Pfam" id="PF23317">
    <property type="entry name" value="YVC1_C"/>
    <property type="match status" value="1"/>
</dbReference>
<feature type="compositionally biased region" description="Polar residues" evidence="1">
    <location>
        <begin position="591"/>
        <end position="614"/>
    </location>
</feature>
<feature type="transmembrane region" description="Helical" evidence="2">
    <location>
        <begin position="327"/>
        <end position="346"/>
    </location>
</feature>
<evidence type="ECO:0000256" key="2">
    <source>
        <dbReference type="SAM" id="Phobius"/>
    </source>
</evidence>
<feature type="transmembrane region" description="Helical" evidence="2">
    <location>
        <begin position="358"/>
        <end position="381"/>
    </location>
</feature>
<feature type="transmembrane region" description="Helical" evidence="2">
    <location>
        <begin position="440"/>
        <end position="459"/>
    </location>
</feature>
<proteinExistence type="predicted"/>
<feature type="region of interest" description="Disordered" evidence="1">
    <location>
        <begin position="672"/>
        <end position="691"/>
    </location>
</feature>
<feature type="compositionally biased region" description="Polar residues" evidence="1">
    <location>
        <begin position="1"/>
        <end position="15"/>
    </location>
</feature>
<accession>A0A6G1GWF5</accession>
<keyword evidence="5" id="KW-1185">Reference proteome</keyword>
<organism evidence="4 5">
    <name type="scientific">Aulographum hederae CBS 113979</name>
    <dbReference type="NCBI Taxonomy" id="1176131"/>
    <lineage>
        <taxon>Eukaryota</taxon>
        <taxon>Fungi</taxon>
        <taxon>Dikarya</taxon>
        <taxon>Ascomycota</taxon>
        <taxon>Pezizomycotina</taxon>
        <taxon>Dothideomycetes</taxon>
        <taxon>Pleosporomycetidae</taxon>
        <taxon>Aulographales</taxon>
        <taxon>Aulographaceae</taxon>
    </lineage>
</organism>
<feature type="compositionally biased region" description="Polar residues" evidence="1">
    <location>
        <begin position="172"/>
        <end position="197"/>
    </location>
</feature>
<feature type="region of interest" description="Disordered" evidence="1">
    <location>
        <begin position="1"/>
        <end position="20"/>
    </location>
</feature>
<feature type="domain" description="Calcium channel YVC1-like C-terminal transmembrane" evidence="3">
    <location>
        <begin position="311"/>
        <end position="485"/>
    </location>
</feature>
<keyword evidence="2" id="KW-0812">Transmembrane</keyword>
<dbReference type="OrthoDB" id="310870at2759"/>
<protein>
    <recommendedName>
        <fullName evidence="3">Calcium channel YVC1-like C-terminal transmembrane domain-containing protein</fullName>
    </recommendedName>
</protein>
<keyword evidence="2" id="KW-1133">Transmembrane helix</keyword>
<evidence type="ECO:0000259" key="3">
    <source>
        <dbReference type="Pfam" id="PF23317"/>
    </source>
</evidence>
<dbReference type="AlphaFoldDB" id="A0A6G1GWF5"/>
<dbReference type="EMBL" id="ML977164">
    <property type="protein sequence ID" value="KAF1985089.1"/>
    <property type="molecule type" value="Genomic_DNA"/>
</dbReference>
<dbReference type="Proteomes" id="UP000800041">
    <property type="component" value="Unassembled WGS sequence"/>
</dbReference>
<dbReference type="InterPro" id="IPR052971">
    <property type="entry name" value="TRP_calcium_channel"/>
</dbReference>
<evidence type="ECO:0000256" key="1">
    <source>
        <dbReference type="SAM" id="MobiDB-lite"/>
    </source>
</evidence>
<name>A0A6G1GWF5_9PEZI</name>
<dbReference type="PANTHER" id="PTHR35859">
    <property type="entry name" value="NONSELECTIVE CATION CHANNEL PROTEIN"/>
    <property type="match status" value="1"/>
</dbReference>
<dbReference type="PANTHER" id="PTHR35859:SF5">
    <property type="entry name" value="ION TRANSPORT DOMAIN-CONTAINING PROTEIN"/>
    <property type="match status" value="1"/>
</dbReference>
<feature type="transmembrane region" description="Helical" evidence="2">
    <location>
        <begin position="303"/>
        <end position="321"/>
    </location>
</feature>
<dbReference type="InterPro" id="IPR056336">
    <property type="entry name" value="YVC1_C"/>
</dbReference>
<keyword evidence="2" id="KW-0472">Membrane</keyword>
<reference evidence="4" key="1">
    <citation type="journal article" date="2020" name="Stud. Mycol.">
        <title>101 Dothideomycetes genomes: a test case for predicting lifestyles and emergence of pathogens.</title>
        <authorList>
            <person name="Haridas S."/>
            <person name="Albert R."/>
            <person name="Binder M."/>
            <person name="Bloem J."/>
            <person name="Labutti K."/>
            <person name="Salamov A."/>
            <person name="Andreopoulos B."/>
            <person name="Baker S."/>
            <person name="Barry K."/>
            <person name="Bills G."/>
            <person name="Bluhm B."/>
            <person name="Cannon C."/>
            <person name="Castanera R."/>
            <person name="Culley D."/>
            <person name="Daum C."/>
            <person name="Ezra D."/>
            <person name="Gonzalez J."/>
            <person name="Henrissat B."/>
            <person name="Kuo A."/>
            <person name="Liang C."/>
            <person name="Lipzen A."/>
            <person name="Lutzoni F."/>
            <person name="Magnuson J."/>
            <person name="Mondo S."/>
            <person name="Nolan M."/>
            <person name="Ohm R."/>
            <person name="Pangilinan J."/>
            <person name="Park H.-J."/>
            <person name="Ramirez L."/>
            <person name="Alfaro M."/>
            <person name="Sun H."/>
            <person name="Tritt A."/>
            <person name="Yoshinaga Y."/>
            <person name="Zwiers L.-H."/>
            <person name="Turgeon B."/>
            <person name="Goodwin S."/>
            <person name="Spatafora J."/>
            <person name="Crous P."/>
            <person name="Grigoriev I."/>
        </authorList>
    </citation>
    <scope>NUCLEOTIDE SEQUENCE</scope>
    <source>
        <strain evidence="4">CBS 113979</strain>
    </source>
</reference>
<feature type="region of interest" description="Disordered" evidence="1">
    <location>
        <begin position="157"/>
        <end position="210"/>
    </location>
</feature>
<evidence type="ECO:0000313" key="4">
    <source>
        <dbReference type="EMBL" id="KAF1985089.1"/>
    </source>
</evidence>
<evidence type="ECO:0000313" key="5">
    <source>
        <dbReference type="Proteomes" id="UP000800041"/>
    </source>
</evidence>
<feature type="region of interest" description="Disordered" evidence="1">
    <location>
        <begin position="591"/>
        <end position="653"/>
    </location>
</feature>
<feature type="compositionally biased region" description="Polar residues" evidence="1">
    <location>
        <begin position="680"/>
        <end position="691"/>
    </location>
</feature>
<sequence>MTRGSTNNLFSNPDSAASPRADAFQSDMVGSVKWYDVPPLAPDVDDDEPLASLIQKFSLYFLEAIQTPNTYEQLRTIPHGRCLTPLIKYLSEEVHNRNVVCALIALKGHFAALESDDDRGVNETRGFACEIVAWRFVSNLSRRETIHQLLYELPSSSIDSDSPPDAEAGNLYQESNGTGNHSTASVNERTPLRPNTSDDPETPRPSRTSSYFGTTVYGDLSQHPDSSGDFASSFENLNALEIAAVSGAKKFLSQRVVQKVIESIWRGEIVFWETLDVDSVKEAKFYNEKRADPFCRLRVPRYLKAYEVLFFALFLTLYYIVLVQRVFHAVTPAEILLYVWIAGFAYDEFAEFRDAGQAFYATDFWTIWDIGIVATGIAFFISRLVGLIKEDDMIIDTSFDILALEALFLVPRICSLLSLNPYFGTLIPCLKEMTKDFLKFLSLVVILYLGFLTTFTLLARNKFTLSEMSWILVKVFFGSSYLGFDVAKEISPILGPPVMILDHAREEYLYTYSVYVLEASTSNRLTYYLPPLNLIVLLFRPLRLVVSSESLRKARIVVLKVTHSPVMVAIWLYEAAYASLEHNRSGRTSLMSVMSRPDSSASMKRPTLKSSLNSPRPLAAATRVQASLDGRARSRPATAVPSHAANTSSRPLSEDLESLVLKLSSQVEQLTAMVAEQQGDHQPQPDQTLDQ</sequence>
<gene>
    <name evidence="4" type="ORF">K402DRAFT_422385</name>
</gene>